<protein>
    <submittedName>
        <fullName evidence="2">Alpha/beta fold hydrolase</fullName>
    </submittedName>
</protein>
<dbReference type="Gene3D" id="3.40.50.1820">
    <property type="entry name" value="alpha/beta hydrolase"/>
    <property type="match status" value="1"/>
</dbReference>
<accession>A0ABV8LC90</accession>
<dbReference type="InterPro" id="IPR050266">
    <property type="entry name" value="AB_hydrolase_sf"/>
</dbReference>
<evidence type="ECO:0000313" key="2">
    <source>
        <dbReference type="EMBL" id="MFC4128482.1"/>
    </source>
</evidence>
<dbReference type="PANTHER" id="PTHR43798">
    <property type="entry name" value="MONOACYLGLYCEROL LIPASE"/>
    <property type="match status" value="1"/>
</dbReference>
<comment type="caution">
    <text evidence="2">The sequence shown here is derived from an EMBL/GenBank/DDBJ whole genome shotgun (WGS) entry which is preliminary data.</text>
</comment>
<evidence type="ECO:0000259" key="1">
    <source>
        <dbReference type="Pfam" id="PF12697"/>
    </source>
</evidence>
<dbReference type="InterPro" id="IPR000073">
    <property type="entry name" value="AB_hydrolase_1"/>
</dbReference>
<dbReference type="EMBL" id="JBHSBA010000015">
    <property type="protein sequence ID" value="MFC4128482.1"/>
    <property type="molecule type" value="Genomic_DNA"/>
</dbReference>
<organism evidence="2 3">
    <name type="scientific">Nocardia rhizosphaerae</name>
    <dbReference type="NCBI Taxonomy" id="1691571"/>
    <lineage>
        <taxon>Bacteria</taxon>
        <taxon>Bacillati</taxon>
        <taxon>Actinomycetota</taxon>
        <taxon>Actinomycetes</taxon>
        <taxon>Mycobacteriales</taxon>
        <taxon>Nocardiaceae</taxon>
        <taxon>Nocardia</taxon>
    </lineage>
</organism>
<gene>
    <name evidence="2" type="ORF">ACFOW8_26490</name>
</gene>
<proteinExistence type="predicted"/>
<feature type="domain" description="AB hydrolase-1" evidence="1">
    <location>
        <begin position="6"/>
        <end position="244"/>
    </location>
</feature>
<dbReference type="RefSeq" id="WP_378554251.1">
    <property type="nucleotide sequence ID" value="NZ_JBHSBA010000015.1"/>
</dbReference>
<name>A0ABV8LC90_9NOCA</name>
<keyword evidence="3" id="KW-1185">Reference proteome</keyword>
<evidence type="ECO:0000313" key="3">
    <source>
        <dbReference type="Proteomes" id="UP001595767"/>
    </source>
</evidence>
<dbReference type="SUPFAM" id="SSF53474">
    <property type="entry name" value="alpha/beta-Hydrolases"/>
    <property type="match status" value="1"/>
</dbReference>
<dbReference type="Proteomes" id="UP001595767">
    <property type="component" value="Unassembled WGS sequence"/>
</dbReference>
<reference evidence="3" key="1">
    <citation type="journal article" date="2019" name="Int. J. Syst. Evol. Microbiol.">
        <title>The Global Catalogue of Microorganisms (GCM) 10K type strain sequencing project: providing services to taxonomists for standard genome sequencing and annotation.</title>
        <authorList>
            <consortium name="The Broad Institute Genomics Platform"/>
            <consortium name="The Broad Institute Genome Sequencing Center for Infectious Disease"/>
            <person name="Wu L."/>
            <person name="Ma J."/>
        </authorList>
    </citation>
    <scope>NUCLEOTIDE SEQUENCE [LARGE SCALE GENOMIC DNA]</scope>
    <source>
        <strain evidence="3">CGMCC 4.7204</strain>
    </source>
</reference>
<dbReference type="GO" id="GO:0016787">
    <property type="term" value="F:hydrolase activity"/>
    <property type="evidence" value="ECO:0007669"/>
    <property type="project" value="UniProtKB-KW"/>
</dbReference>
<dbReference type="InterPro" id="IPR029058">
    <property type="entry name" value="AB_hydrolase_fold"/>
</dbReference>
<keyword evidence="2" id="KW-0378">Hydrolase</keyword>
<dbReference type="PANTHER" id="PTHR43798:SF33">
    <property type="entry name" value="HYDROLASE, PUTATIVE (AFU_ORTHOLOGUE AFUA_2G14860)-RELATED"/>
    <property type="match status" value="1"/>
</dbReference>
<dbReference type="Pfam" id="PF12697">
    <property type="entry name" value="Abhydrolase_6"/>
    <property type="match status" value="1"/>
</dbReference>
<sequence length="254" mass="27050">MTKPPLLLLHGVTMSTRAWGELLPALRLRHEVLAPTLRGHRGGPPAGRGPARVRELVDDTERLLDEKGWETAHLVGNSLGGWIAVELARRGRARSVCALSPAGFWEPGTATQTHGTTILGRAARLAAVTRPLAAVGLAVPVVRRAALHPIADRGERLSRTAATEIVNDLVGCTVTADILASTEQIAPLDPLPCPMTLAWSEHDRILPLGVNGAIARQRIPGARFEVLTGVGHVPMIDDPLRVRRAIEAVTGLPG</sequence>